<dbReference type="PANTHER" id="PTHR12374:SF20">
    <property type="entry name" value="TRANSCRIPTIONAL ADAPTER 2-ALPHA"/>
    <property type="match status" value="1"/>
</dbReference>
<dbReference type="Pfam" id="PF04433">
    <property type="entry name" value="SWIRM"/>
    <property type="match status" value="1"/>
</dbReference>
<dbReference type="SMART" id="SM00717">
    <property type="entry name" value="SANT"/>
    <property type="match status" value="1"/>
</dbReference>
<dbReference type="GO" id="GO:0006357">
    <property type="term" value="P:regulation of transcription by RNA polymerase II"/>
    <property type="evidence" value="ECO:0007669"/>
    <property type="project" value="InterPro"/>
</dbReference>
<dbReference type="Proteomes" id="UP000054018">
    <property type="component" value="Unassembled WGS sequence"/>
</dbReference>
<evidence type="ECO:0000256" key="8">
    <source>
        <dbReference type="PROSITE-ProRule" id="PRU00228"/>
    </source>
</evidence>
<feature type="domain" description="Myb-like" evidence="10">
    <location>
        <begin position="90"/>
        <end position="133"/>
    </location>
</feature>
<protein>
    <recommendedName>
        <fullName evidence="7">Transcriptional adapter 2</fullName>
    </recommendedName>
</protein>
<evidence type="ECO:0000256" key="2">
    <source>
        <dbReference type="ARBA" id="ARBA00022771"/>
    </source>
</evidence>
<feature type="region of interest" description="Disordered" evidence="9">
    <location>
        <begin position="554"/>
        <end position="628"/>
    </location>
</feature>
<dbReference type="GO" id="GO:0008270">
    <property type="term" value="F:zinc ion binding"/>
    <property type="evidence" value="ECO:0007669"/>
    <property type="project" value="UniProtKB-KW"/>
</dbReference>
<keyword evidence="4 7" id="KW-0805">Transcription regulation</keyword>
<dbReference type="HOGENOM" id="CLU_018273_3_0_1"/>
<evidence type="ECO:0000259" key="12">
    <source>
        <dbReference type="PROSITE" id="PS50934"/>
    </source>
</evidence>
<feature type="domain" description="ZZ-type" evidence="11">
    <location>
        <begin position="22"/>
        <end position="83"/>
    </location>
</feature>
<feature type="region of interest" description="Disordered" evidence="9">
    <location>
        <begin position="433"/>
        <end position="473"/>
    </location>
</feature>
<dbReference type="PROSITE" id="PS50934">
    <property type="entry name" value="SWIRM"/>
    <property type="match status" value="1"/>
</dbReference>
<dbReference type="Gene3D" id="1.10.10.10">
    <property type="entry name" value="Winged helix-like DNA-binding domain superfamily/Winged helix DNA-binding domain"/>
    <property type="match status" value="1"/>
</dbReference>
<dbReference type="EMBL" id="KN833713">
    <property type="protein sequence ID" value="KIK24751.1"/>
    <property type="molecule type" value="Genomic_DNA"/>
</dbReference>
<dbReference type="PROSITE" id="PS50135">
    <property type="entry name" value="ZF_ZZ_2"/>
    <property type="match status" value="1"/>
</dbReference>
<keyword evidence="6 7" id="KW-0539">Nucleus</keyword>
<evidence type="ECO:0000259" key="14">
    <source>
        <dbReference type="PROSITE" id="PS51294"/>
    </source>
</evidence>
<dbReference type="CDD" id="cd00167">
    <property type="entry name" value="SANT"/>
    <property type="match status" value="1"/>
</dbReference>
<proteinExistence type="predicted"/>
<evidence type="ECO:0000256" key="1">
    <source>
        <dbReference type="ARBA" id="ARBA00022723"/>
    </source>
</evidence>
<evidence type="ECO:0000256" key="9">
    <source>
        <dbReference type="SAM" id="MobiDB-lite"/>
    </source>
</evidence>
<dbReference type="PROSITE" id="PS50090">
    <property type="entry name" value="MYB_LIKE"/>
    <property type="match status" value="1"/>
</dbReference>
<dbReference type="CDD" id="cd02335">
    <property type="entry name" value="ZZ_ADA2"/>
    <property type="match status" value="1"/>
</dbReference>
<dbReference type="Pfam" id="PF22941">
    <property type="entry name" value="TADA2A-like_3rd"/>
    <property type="match status" value="2"/>
</dbReference>
<dbReference type="Pfam" id="PF00249">
    <property type="entry name" value="Myb_DNA-binding"/>
    <property type="match status" value="1"/>
</dbReference>
<comment type="subcellular location">
    <subcellularLocation>
        <location evidence="7">Nucleus</location>
    </subcellularLocation>
</comment>
<dbReference type="GO" id="GO:0003682">
    <property type="term" value="F:chromatin binding"/>
    <property type="evidence" value="ECO:0007669"/>
    <property type="project" value="TreeGrafter"/>
</dbReference>
<dbReference type="PROSITE" id="PS51293">
    <property type="entry name" value="SANT"/>
    <property type="match status" value="1"/>
</dbReference>
<keyword evidence="2 8" id="KW-0863">Zinc-finger</keyword>
<dbReference type="FunFam" id="1.10.10.10:FF:000087">
    <property type="entry name" value="Transcriptional adapter 2"/>
    <property type="match status" value="1"/>
</dbReference>
<feature type="domain" description="SANT" evidence="13">
    <location>
        <begin position="85"/>
        <end position="137"/>
    </location>
</feature>
<feature type="domain" description="SWIRM" evidence="12">
    <location>
        <begin position="465"/>
        <end position="561"/>
    </location>
</feature>
<dbReference type="InterPro" id="IPR041983">
    <property type="entry name" value="ADA2-like_ZZ"/>
</dbReference>
<feature type="compositionally biased region" description="Polar residues" evidence="9">
    <location>
        <begin position="558"/>
        <end position="628"/>
    </location>
</feature>
<dbReference type="Gene3D" id="1.10.10.60">
    <property type="entry name" value="Homeodomain-like"/>
    <property type="match status" value="1"/>
</dbReference>
<dbReference type="PROSITE" id="PS51294">
    <property type="entry name" value="HTH_MYB"/>
    <property type="match status" value="1"/>
</dbReference>
<evidence type="ECO:0000313" key="16">
    <source>
        <dbReference type="Proteomes" id="UP000054018"/>
    </source>
</evidence>
<reference evidence="16" key="2">
    <citation type="submission" date="2015-01" db="EMBL/GenBank/DDBJ databases">
        <title>Evolutionary Origins and Diversification of the Mycorrhizal Mutualists.</title>
        <authorList>
            <consortium name="DOE Joint Genome Institute"/>
            <consortium name="Mycorrhizal Genomics Consortium"/>
            <person name="Kohler A."/>
            <person name="Kuo A."/>
            <person name="Nagy L.G."/>
            <person name="Floudas D."/>
            <person name="Copeland A."/>
            <person name="Barry K.W."/>
            <person name="Cichocki N."/>
            <person name="Veneault-Fourrey C."/>
            <person name="LaButti K."/>
            <person name="Lindquist E.A."/>
            <person name="Lipzen A."/>
            <person name="Lundell T."/>
            <person name="Morin E."/>
            <person name="Murat C."/>
            <person name="Riley R."/>
            <person name="Ohm R."/>
            <person name="Sun H."/>
            <person name="Tunlid A."/>
            <person name="Henrissat B."/>
            <person name="Grigoriev I.V."/>
            <person name="Hibbett D.S."/>
            <person name="Martin F."/>
        </authorList>
    </citation>
    <scope>NUCLEOTIDE SEQUENCE [LARGE SCALE GENOMIC DNA]</scope>
    <source>
        <strain evidence="16">441</strain>
    </source>
</reference>
<dbReference type="STRING" id="765257.A0A0C9Z6A9"/>
<dbReference type="GO" id="GO:0005634">
    <property type="term" value="C:nucleus"/>
    <property type="evidence" value="ECO:0007669"/>
    <property type="project" value="UniProtKB-SubCell"/>
</dbReference>
<dbReference type="InterPro" id="IPR017884">
    <property type="entry name" value="SANT_dom"/>
</dbReference>
<reference evidence="15 16" key="1">
    <citation type="submission" date="2014-04" db="EMBL/GenBank/DDBJ databases">
        <authorList>
            <consortium name="DOE Joint Genome Institute"/>
            <person name="Kuo A."/>
            <person name="Kohler A."/>
            <person name="Costa M.D."/>
            <person name="Nagy L.G."/>
            <person name="Floudas D."/>
            <person name="Copeland A."/>
            <person name="Barry K.W."/>
            <person name="Cichocki N."/>
            <person name="Veneault-Fourrey C."/>
            <person name="LaButti K."/>
            <person name="Lindquist E.A."/>
            <person name="Lipzen A."/>
            <person name="Lundell T."/>
            <person name="Morin E."/>
            <person name="Murat C."/>
            <person name="Sun H."/>
            <person name="Tunlid A."/>
            <person name="Henrissat B."/>
            <person name="Grigoriev I.V."/>
            <person name="Hibbett D.S."/>
            <person name="Martin F."/>
            <person name="Nordberg H.P."/>
            <person name="Cantor M.N."/>
            <person name="Hua S.X."/>
        </authorList>
    </citation>
    <scope>NUCLEOTIDE SEQUENCE [LARGE SCALE GENOMIC DNA]</scope>
    <source>
        <strain evidence="15 16">441</strain>
    </source>
</reference>
<feature type="domain" description="HTH myb-type" evidence="14">
    <location>
        <begin position="90"/>
        <end position="137"/>
    </location>
</feature>
<dbReference type="PANTHER" id="PTHR12374">
    <property type="entry name" value="TRANSCRIPTIONAL ADAPTOR 2 ADA2 -RELATED"/>
    <property type="match status" value="1"/>
</dbReference>
<evidence type="ECO:0000256" key="7">
    <source>
        <dbReference type="PIRNR" id="PIRNR025024"/>
    </source>
</evidence>
<evidence type="ECO:0000259" key="10">
    <source>
        <dbReference type="PROSITE" id="PS50090"/>
    </source>
</evidence>
<dbReference type="OrthoDB" id="270417at2759"/>
<dbReference type="InterPro" id="IPR016827">
    <property type="entry name" value="Ada2/TADA2"/>
</dbReference>
<dbReference type="InterPro" id="IPR009057">
    <property type="entry name" value="Homeodomain-like_sf"/>
</dbReference>
<dbReference type="InterPro" id="IPR001005">
    <property type="entry name" value="SANT/Myb"/>
</dbReference>
<dbReference type="GO" id="GO:0070461">
    <property type="term" value="C:SAGA-type complex"/>
    <property type="evidence" value="ECO:0007669"/>
    <property type="project" value="TreeGrafter"/>
</dbReference>
<gene>
    <name evidence="15" type="ORF">PISMIDRAFT_677831</name>
</gene>
<dbReference type="SUPFAM" id="SSF46689">
    <property type="entry name" value="Homeodomain-like"/>
    <property type="match status" value="2"/>
</dbReference>
<organism evidence="15 16">
    <name type="scientific">Pisolithus microcarpus 441</name>
    <dbReference type="NCBI Taxonomy" id="765257"/>
    <lineage>
        <taxon>Eukaryota</taxon>
        <taxon>Fungi</taxon>
        <taxon>Dikarya</taxon>
        <taxon>Basidiomycota</taxon>
        <taxon>Agaricomycotina</taxon>
        <taxon>Agaricomycetes</taxon>
        <taxon>Agaricomycetidae</taxon>
        <taxon>Boletales</taxon>
        <taxon>Sclerodermatineae</taxon>
        <taxon>Pisolithaceae</taxon>
        <taxon>Pisolithus</taxon>
    </lineage>
</organism>
<dbReference type="SUPFAM" id="SSF57850">
    <property type="entry name" value="RING/U-box"/>
    <property type="match status" value="1"/>
</dbReference>
<dbReference type="InterPro" id="IPR017930">
    <property type="entry name" value="Myb_dom"/>
</dbReference>
<dbReference type="InterPro" id="IPR007526">
    <property type="entry name" value="SWIRM"/>
</dbReference>
<keyword evidence="16" id="KW-1185">Reference proteome</keyword>
<evidence type="ECO:0000256" key="5">
    <source>
        <dbReference type="ARBA" id="ARBA00023163"/>
    </source>
</evidence>
<sequence>MTVSSRKREHQPDEIQTVNEPGLQIQCDACLCDLTHSIRIKCADSACEAGDGVDICPACFCAGKEFGKHKRSHAYRVIELHSYPIFSPDWGADEELLLIEGISKAGLGNWQMIAEHIGTRTSQEVEEHYNSVYIDSSDWPLPKTNVEFNIDPDEFHQRKRRRMAAMNTIPPPPKVPPTSAPGVHEVATFLPGRLEFEHELDNEAEELVKDLEFGICLQYGGDQIIEDENDPDVKARWQMLDERKSNPLLSLAGQPSLNGINGDLNGHHSINGETSKTVLHPKTEEPATEQSSADDDQNAEEPMQPPPYETDESLAFKLTLIEMYNQRVAKRHEAKAIMYDRGLLEYKKAAEKKRPKEEKDIVNRLRPFARLQTAEDYEVFVADILYEAVLRKRIQELQHYRRMGLTTAADIDKYEHDTIRRVNMARDYYPSERLNQLRAGGSGRESEGRKSHERESTPKLVTGTGPPRRAPAPLNLANSPSLHLLTPAEQALCSQLRILPKPYLIIKETLVREYARRGGKLRRREARDLVKIDVNKTSRVWDFLVQAGYLKITPDPQPSASQEAGTSGPSQPSHTASPSKDLSRIPSSTTAFPSTGESSFTVQPKSLFTSPTISASSWPPSDSTIRDR</sequence>
<dbReference type="GO" id="GO:0006338">
    <property type="term" value="P:chromatin remodeling"/>
    <property type="evidence" value="ECO:0007669"/>
    <property type="project" value="TreeGrafter"/>
</dbReference>
<keyword evidence="3" id="KW-0862">Zinc</keyword>
<evidence type="ECO:0000256" key="6">
    <source>
        <dbReference type="ARBA" id="ARBA00023242"/>
    </source>
</evidence>
<evidence type="ECO:0000259" key="13">
    <source>
        <dbReference type="PROSITE" id="PS51293"/>
    </source>
</evidence>
<evidence type="ECO:0000259" key="11">
    <source>
        <dbReference type="PROSITE" id="PS50135"/>
    </source>
</evidence>
<evidence type="ECO:0000256" key="4">
    <source>
        <dbReference type="ARBA" id="ARBA00023015"/>
    </source>
</evidence>
<keyword evidence="1" id="KW-0479">Metal-binding</keyword>
<name>A0A0C9Z6A9_9AGAM</name>
<dbReference type="InterPro" id="IPR036388">
    <property type="entry name" value="WH-like_DNA-bd_sf"/>
</dbReference>
<accession>A0A0C9Z6A9</accession>
<feature type="region of interest" description="Disordered" evidence="9">
    <location>
        <begin position="259"/>
        <end position="310"/>
    </location>
</feature>
<dbReference type="InterPro" id="IPR055141">
    <property type="entry name" value="TADA2A_B-like_dom"/>
</dbReference>
<dbReference type="PIRSF" id="PIRSF025024">
    <property type="entry name" value="Transcriptional_adaptor_2"/>
    <property type="match status" value="1"/>
</dbReference>
<feature type="compositionally biased region" description="Basic and acidic residues" evidence="9">
    <location>
        <begin position="444"/>
        <end position="457"/>
    </location>
</feature>
<evidence type="ECO:0000256" key="3">
    <source>
        <dbReference type="ARBA" id="ARBA00022833"/>
    </source>
</evidence>
<dbReference type="AlphaFoldDB" id="A0A0C9Z6A9"/>
<dbReference type="GO" id="GO:0003713">
    <property type="term" value="F:transcription coactivator activity"/>
    <property type="evidence" value="ECO:0007669"/>
    <property type="project" value="InterPro"/>
</dbReference>
<keyword evidence="5 7" id="KW-0804">Transcription</keyword>
<dbReference type="Pfam" id="PF25299">
    <property type="entry name" value="ZZ_ADA2"/>
    <property type="match status" value="1"/>
</dbReference>
<evidence type="ECO:0000313" key="15">
    <source>
        <dbReference type="EMBL" id="KIK24751.1"/>
    </source>
</evidence>
<dbReference type="InterPro" id="IPR000433">
    <property type="entry name" value="Znf_ZZ"/>
</dbReference>